<dbReference type="PANTHER" id="PTHR12483:SF94">
    <property type="entry name" value="COPPER TRANSPORTER 4"/>
    <property type="match status" value="1"/>
</dbReference>
<feature type="transmembrane region" description="Helical" evidence="6">
    <location>
        <begin position="50"/>
        <end position="70"/>
    </location>
</feature>
<evidence type="ECO:0000313" key="8">
    <source>
        <dbReference type="RefSeq" id="XP_021289574.1"/>
    </source>
</evidence>
<keyword evidence="7" id="KW-1185">Reference proteome</keyword>
<proteinExistence type="inferred from homology"/>
<dbReference type="GeneID" id="110420545"/>
<keyword evidence="4 6" id="KW-1133">Transmembrane helix</keyword>
<evidence type="ECO:0000256" key="6">
    <source>
        <dbReference type="RuleBase" id="RU367022"/>
    </source>
</evidence>
<keyword evidence="6" id="KW-0813">Transport</keyword>
<evidence type="ECO:0000256" key="5">
    <source>
        <dbReference type="ARBA" id="ARBA00023136"/>
    </source>
</evidence>
<keyword evidence="6" id="KW-0186">Copper</keyword>
<feature type="transmembrane region" description="Helical" evidence="6">
    <location>
        <begin position="82"/>
        <end position="107"/>
    </location>
</feature>
<dbReference type="OrthoDB" id="73901at2759"/>
<dbReference type="PANTHER" id="PTHR12483">
    <property type="entry name" value="SOLUTE CARRIER FAMILY 31 COPPER TRANSPORTERS"/>
    <property type="match status" value="1"/>
</dbReference>
<evidence type="ECO:0000256" key="1">
    <source>
        <dbReference type="ARBA" id="ARBA00006921"/>
    </source>
</evidence>
<dbReference type="Proteomes" id="UP000504621">
    <property type="component" value="Unplaced"/>
</dbReference>
<sequence length="149" mass="16318">MKSMVNMVETTSAWNTTGLHVHRKSLLHMSFYWGHKSEILFSGWPGSNSGMYALALMFVFALAVTVEWLSYCSIIKPGANKVAAGFFQTAMHTVRAGLSYMVMLAIMSFNGGVFLAAVFGHAVGFLVFGSRAFRKSGGSEKKPDLPPRK</sequence>
<keyword evidence="3 6" id="KW-0187">Copper transport</keyword>
<evidence type="ECO:0000256" key="2">
    <source>
        <dbReference type="ARBA" id="ARBA00022692"/>
    </source>
</evidence>
<comment type="similarity">
    <text evidence="1 6">Belongs to the copper transporter (Ctr) (TC 1.A.56) family. SLC31A subfamily.</text>
</comment>
<dbReference type="AlphaFoldDB" id="A0A6J1ASV6"/>
<dbReference type="RefSeq" id="XP_021289574.1">
    <property type="nucleotide sequence ID" value="XM_021433899.1"/>
</dbReference>
<dbReference type="Pfam" id="PF04145">
    <property type="entry name" value="Ctr"/>
    <property type="match status" value="2"/>
</dbReference>
<gene>
    <name evidence="8" type="primary">LOC110420545</name>
</gene>
<evidence type="ECO:0000256" key="4">
    <source>
        <dbReference type="ARBA" id="ARBA00022989"/>
    </source>
</evidence>
<name>A0A6J1ASV6_9ROSI</name>
<comment type="subcellular location">
    <subcellularLocation>
        <location evidence="6">Membrane</location>
        <topology evidence="6">Multi-pass membrane protein</topology>
    </subcellularLocation>
</comment>
<dbReference type="GO" id="GO:0005886">
    <property type="term" value="C:plasma membrane"/>
    <property type="evidence" value="ECO:0007669"/>
    <property type="project" value="TreeGrafter"/>
</dbReference>
<keyword evidence="6" id="KW-0406">Ion transport</keyword>
<accession>A0A6J1ASV6</accession>
<protein>
    <recommendedName>
        <fullName evidence="6">Copper transport protein</fullName>
    </recommendedName>
</protein>
<reference evidence="8" key="1">
    <citation type="submission" date="2025-08" db="UniProtKB">
        <authorList>
            <consortium name="RefSeq"/>
        </authorList>
    </citation>
    <scope>IDENTIFICATION</scope>
    <source>
        <tissue evidence="8">Leaf</tissue>
    </source>
</reference>
<dbReference type="GO" id="GO:0005375">
    <property type="term" value="F:copper ion transmembrane transporter activity"/>
    <property type="evidence" value="ECO:0007669"/>
    <property type="project" value="UniProtKB-UniRule"/>
</dbReference>
<organism evidence="7 8">
    <name type="scientific">Herrania umbratica</name>
    <dbReference type="NCBI Taxonomy" id="108875"/>
    <lineage>
        <taxon>Eukaryota</taxon>
        <taxon>Viridiplantae</taxon>
        <taxon>Streptophyta</taxon>
        <taxon>Embryophyta</taxon>
        <taxon>Tracheophyta</taxon>
        <taxon>Spermatophyta</taxon>
        <taxon>Magnoliopsida</taxon>
        <taxon>eudicotyledons</taxon>
        <taxon>Gunneridae</taxon>
        <taxon>Pentapetalae</taxon>
        <taxon>rosids</taxon>
        <taxon>malvids</taxon>
        <taxon>Malvales</taxon>
        <taxon>Malvaceae</taxon>
        <taxon>Byttnerioideae</taxon>
        <taxon>Herrania</taxon>
    </lineage>
</organism>
<evidence type="ECO:0000313" key="7">
    <source>
        <dbReference type="Proteomes" id="UP000504621"/>
    </source>
</evidence>
<keyword evidence="2 6" id="KW-0812">Transmembrane</keyword>
<keyword evidence="5 6" id="KW-0472">Membrane</keyword>
<dbReference type="InterPro" id="IPR007274">
    <property type="entry name" value="Cop_transporter"/>
</dbReference>
<evidence type="ECO:0000256" key="3">
    <source>
        <dbReference type="ARBA" id="ARBA00022796"/>
    </source>
</evidence>